<comment type="caution">
    <text evidence="6">The sequence shown here is derived from an EMBL/GenBank/DDBJ whole genome shotgun (WGS) entry which is preliminary data.</text>
</comment>
<dbReference type="GO" id="GO:0005634">
    <property type="term" value="C:nucleus"/>
    <property type="evidence" value="ECO:0007669"/>
    <property type="project" value="TreeGrafter"/>
</dbReference>
<name>A0AAV8PZC1_ENSVE</name>
<feature type="domain" description="BFN" evidence="5">
    <location>
        <begin position="224"/>
        <end position="359"/>
    </location>
</feature>
<dbReference type="Pfam" id="PF02577">
    <property type="entry name" value="BFN_dom"/>
    <property type="match status" value="1"/>
</dbReference>
<accession>A0AAV8PZC1</accession>
<keyword evidence="2" id="KW-0378">Hydrolase</keyword>
<dbReference type="SUPFAM" id="SSF103256">
    <property type="entry name" value="Hypothetical protein TM0160"/>
    <property type="match status" value="1"/>
</dbReference>
<dbReference type="InterPro" id="IPR003729">
    <property type="entry name" value="Bi_nuclease_dom"/>
</dbReference>
<dbReference type="PANTHER" id="PTHR15160">
    <property type="entry name" value="VON HIPPEL-LINDAU PROTEIN"/>
    <property type="match status" value="1"/>
</dbReference>
<proteinExistence type="inferred from homology"/>
<evidence type="ECO:0000256" key="4">
    <source>
        <dbReference type="SAM" id="MobiDB-lite"/>
    </source>
</evidence>
<evidence type="ECO:0000313" key="6">
    <source>
        <dbReference type="EMBL" id="KAJ8460452.1"/>
    </source>
</evidence>
<comment type="function">
    <text evidence="3">Bifunctional nuclease with both RNase and DNase activities. Involved in basal defense response. Participates in abscisic acid-derived callose deposition following infection by a necrotrophic pathogen.</text>
</comment>
<reference evidence="6 7" key="1">
    <citation type="submission" date="2022-12" db="EMBL/GenBank/DDBJ databases">
        <title>Chromosome-scale assembly of the Ensete ventricosum genome.</title>
        <authorList>
            <person name="Dussert Y."/>
            <person name="Stocks J."/>
            <person name="Wendawek A."/>
            <person name="Woldeyes F."/>
            <person name="Nichols R.A."/>
            <person name="Borrell J.S."/>
        </authorList>
    </citation>
    <scope>NUCLEOTIDE SEQUENCE [LARGE SCALE GENOMIC DNA]</scope>
    <source>
        <strain evidence="7">cv. Maze</strain>
        <tissue evidence="6">Seeds</tissue>
    </source>
</reference>
<dbReference type="InterPro" id="IPR036104">
    <property type="entry name" value="BFN_sf"/>
</dbReference>
<sequence length="422" mass="47224">MPPSTRAFPKRGAKPKYNRFDVVPRGRNVAARATRGVPNERTRFRNLHHDLILTAGLAAARRLQMLRRPFATTFLVDQWEFSSALLIGCFKICVLLVQGCRMGVLEGAIICRPDIRAHYSGLSASLVTNNTTKAICPQSRIWGYKTRCKSIIQFGGLSLQPCSKRQWRVHCSFSSSSDGNGSMAGNFSANDEEYVNSSVMEAVQVRSGSDGFMIKMRDGRYLRCVHNNPQGGHLPDYAPHPAIVLKMEDGSDLLLPIIVLEMPSVLLMAAIRNVRIARPTIYQVVKEMIEKMGYAVQLVRVTKRVNEAYFAQLYLSKVGNEKETISLDLRPSDAINMAVRCKVPIQVNRNLVYSDAMRVVEPSKSTMRAPQSDGILFMELDRPDEMLLSGETSFISSDPRERTGHDSSYRDVDTYGADMPHT</sequence>
<dbReference type="GO" id="GO:0030891">
    <property type="term" value="C:VCB complex"/>
    <property type="evidence" value="ECO:0007669"/>
    <property type="project" value="TreeGrafter"/>
</dbReference>
<feature type="compositionally biased region" description="Basic and acidic residues" evidence="4">
    <location>
        <begin position="398"/>
        <end position="413"/>
    </location>
</feature>
<keyword evidence="2" id="KW-0540">Nuclease</keyword>
<evidence type="ECO:0000256" key="2">
    <source>
        <dbReference type="ARBA" id="ARBA00022722"/>
    </source>
</evidence>
<dbReference type="Proteomes" id="UP001222027">
    <property type="component" value="Unassembled WGS sequence"/>
</dbReference>
<evidence type="ECO:0000259" key="5">
    <source>
        <dbReference type="PROSITE" id="PS51658"/>
    </source>
</evidence>
<comment type="similarity">
    <text evidence="1">Belongs to the bifunctional nuclease family.</text>
</comment>
<evidence type="ECO:0000256" key="3">
    <source>
        <dbReference type="ARBA" id="ARBA00025428"/>
    </source>
</evidence>
<dbReference type="Gene3D" id="3.10.690.10">
    <property type="entry name" value="Bifunctional nuclease domain"/>
    <property type="match status" value="1"/>
</dbReference>
<organism evidence="6 7">
    <name type="scientific">Ensete ventricosum</name>
    <name type="common">Abyssinian banana</name>
    <name type="synonym">Musa ensete</name>
    <dbReference type="NCBI Taxonomy" id="4639"/>
    <lineage>
        <taxon>Eukaryota</taxon>
        <taxon>Viridiplantae</taxon>
        <taxon>Streptophyta</taxon>
        <taxon>Embryophyta</taxon>
        <taxon>Tracheophyta</taxon>
        <taxon>Spermatophyta</taxon>
        <taxon>Magnoliopsida</taxon>
        <taxon>Liliopsida</taxon>
        <taxon>Zingiberales</taxon>
        <taxon>Musaceae</taxon>
        <taxon>Ensete</taxon>
    </lineage>
</organism>
<dbReference type="GO" id="GO:0016567">
    <property type="term" value="P:protein ubiquitination"/>
    <property type="evidence" value="ECO:0007669"/>
    <property type="project" value="TreeGrafter"/>
</dbReference>
<keyword evidence="7" id="KW-1185">Reference proteome</keyword>
<feature type="region of interest" description="Disordered" evidence="4">
    <location>
        <begin position="392"/>
        <end position="422"/>
    </location>
</feature>
<evidence type="ECO:0000313" key="7">
    <source>
        <dbReference type="Proteomes" id="UP001222027"/>
    </source>
</evidence>
<dbReference type="PROSITE" id="PS51658">
    <property type="entry name" value="BFN"/>
    <property type="match status" value="1"/>
</dbReference>
<dbReference type="AlphaFoldDB" id="A0AAV8PZC1"/>
<protein>
    <recommendedName>
        <fullName evidence="5">BFN domain-containing protein</fullName>
    </recommendedName>
</protein>
<dbReference type="PANTHER" id="PTHR15160:SF3">
    <property type="entry name" value="BIFUNCTIONAL NUCLEASE 1"/>
    <property type="match status" value="1"/>
</dbReference>
<dbReference type="EMBL" id="JAQQAF010000009">
    <property type="protein sequence ID" value="KAJ8460452.1"/>
    <property type="molecule type" value="Genomic_DNA"/>
</dbReference>
<evidence type="ECO:0000256" key="1">
    <source>
        <dbReference type="ARBA" id="ARBA00009095"/>
    </source>
</evidence>
<gene>
    <name evidence="6" type="ORF">OPV22_033378</name>
</gene>
<dbReference type="GO" id="GO:0004518">
    <property type="term" value="F:nuclease activity"/>
    <property type="evidence" value="ECO:0007669"/>
    <property type="project" value="UniProtKB-UniRule"/>
</dbReference>